<comment type="catalytic activity">
    <reaction evidence="4">
        <text>N-terminal L-arginyl-[protein] + L-leucyl-tRNA(Leu) = N-terminal L-leucyl-L-arginyl-[protein] + tRNA(Leu) + H(+)</text>
        <dbReference type="Rhea" id="RHEA:50416"/>
        <dbReference type="Rhea" id="RHEA-COMP:9613"/>
        <dbReference type="Rhea" id="RHEA-COMP:9622"/>
        <dbReference type="Rhea" id="RHEA-COMP:12672"/>
        <dbReference type="Rhea" id="RHEA-COMP:12673"/>
        <dbReference type="ChEBI" id="CHEBI:15378"/>
        <dbReference type="ChEBI" id="CHEBI:64719"/>
        <dbReference type="ChEBI" id="CHEBI:78442"/>
        <dbReference type="ChEBI" id="CHEBI:78494"/>
        <dbReference type="ChEBI" id="CHEBI:133044"/>
        <dbReference type="EC" id="2.3.2.6"/>
    </reaction>
</comment>
<evidence type="ECO:0000256" key="3">
    <source>
        <dbReference type="ARBA" id="ARBA00023315"/>
    </source>
</evidence>
<dbReference type="PANTHER" id="PTHR30098">
    <property type="entry name" value="LEUCYL/PHENYLALANYL-TRNA--PROTEIN TRANSFERASE"/>
    <property type="match status" value="1"/>
</dbReference>
<comment type="subcellular location">
    <subcellularLocation>
        <location evidence="4">Cytoplasm</location>
    </subcellularLocation>
</comment>
<dbReference type="InterPro" id="IPR042203">
    <property type="entry name" value="Leu/Phe-tRNA_Trfase_C"/>
</dbReference>
<dbReference type="Gene3D" id="3.40.630.70">
    <property type="entry name" value="Leucyl/phenylalanyl-tRNA-protein transferase, C-terminal domain"/>
    <property type="match status" value="1"/>
</dbReference>
<dbReference type="InterPro" id="IPR004616">
    <property type="entry name" value="Leu/Phe-tRNA_Trfase"/>
</dbReference>
<dbReference type="HAMAP" id="MF_00688">
    <property type="entry name" value="Leu_Phe_trans"/>
    <property type="match status" value="1"/>
</dbReference>
<comment type="catalytic activity">
    <reaction evidence="4">
        <text>L-phenylalanyl-tRNA(Phe) + an N-terminal L-alpha-aminoacyl-[protein] = an N-terminal L-phenylalanyl-L-alpha-aminoacyl-[protein] + tRNA(Phe)</text>
        <dbReference type="Rhea" id="RHEA:43632"/>
        <dbReference type="Rhea" id="RHEA-COMP:9668"/>
        <dbReference type="Rhea" id="RHEA-COMP:9699"/>
        <dbReference type="Rhea" id="RHEA-COMP:10636"/>
        <dbReference type="Rhea" id="RHEA-COMP:10637"/>
        <dbReference type="ChEBI" id="CHEBI:78442"/>
        <dbReference type="ChEBI" id="CHEBI:78531"/>
        <dbReference type="ChEBI" id="CHEBI:78597"/>
        <dbReference type="ChEBI" id="CHEBI:83561"/>
        <dbReference type="EC" id="2.3.2.6"/>
    </reaction>
</comment>
<dbReference type="EC" id="2.3.2.6" evidence="4"/>
<dbReference type="PANTHER" id="PTHR30098:SF2">
    <property type="entry name" value="LEUCYL_PHENYLALANYL-TRNA--PROTEIN TRANSFERASE"/>
    <property type="match status" value="1"/>
</dbReference>
<gene>
    <name evidence="4" type="primary">aat</name>
    <name evidence="5" type="ORF">J0X13_01020</name>
</gene>
<evidence type="ECO:0000256" key="1">
    <source>
        <dbReference type="ARBA" id="ARBA00022490"/>
    </source>
</evidence>
<sequence>MPYFELKKDDTNFPPAYFADIEGLLAVGGTMSIERLLLAYNSGIFYWHYPLKHIKWWSPDPRIVVKPESFHIPKSRWEFLNKKFTVTVDTDFEQILRGCQKAYNIDGQMDNRWLTERMVRIFSELNAMGYAHSVEVWNGGELVGGLFGVAVGKLFFGEYLFSVDEGADELAALYLITKLKNKKYRLLDMQKQTFFSPGIDYDEMPRLEYVDICKENAHKHKDVQTEF</sequence>
<dbReference type="InterPro" id="IPR042221">
    <property type="entry name" value="Leu/Phe-tRNA_Trfase_N"/>
</dbReference>
<keyword evidence="6" id="KW-1185">Reference proteome</keyword>
<evidence type="ECO:0000256" key="4">
    <source>
        <dbReference type="HAMAP-Rule" id="MF_00688"/>
    </source>
</evidence>
<comment type="function">
    <text evidence="4">Functions in the N-end rule pathway of protein degradation where it conjugates Leu, Phe and, less efficiently, Met from aminoacyl-tRNAs to the N-termini of proteins containing an N-terminal arginine or lysine.</text>
</comment>
<protein>
    <recommendedName>
        <fullName evidence="4">Leucyl/phenylalanyl-tRNA--protein transferase</fullName>
        <ecNumber evidence="4">2.3.2.6</ecNumber>
    </recommendedName>
    <alternativeName>
        <fullName evidence="4">L/F-transferase</fullName>
    </alternativeName>
    <alternativeName>
        <fullName evidence="4">Leucyltransferase</fullName>
    </alternativeName>
    <alternativeName>
        <fullName evidence="4">Phenyalanyltransferase</fullName>
    </alternativeName>
</protein>
<keyword evidence="2 4" id="KW-0808">Transferase</keyword>
<keyword evidence="3 4" id="KW-0012">Acyltransferase</keyword>
<reference evidence="5 6" key="1">
    <citation type="submission" date="2021-03" db="EMBL/GenBank/DDBJ databases">
        <title>Muricauda sp. CAU 1631 isolated from Incheon.</title>
        <authorList>
            <person name="Kim W."/>
        </authorList>
    </citation>
    <scope>NUCLEOTIDE SEQUENCE [LARGE SCALE GENOMIC DNA]</scope>
    <source>
        <strain evidence="5 6">CAU 1631</strain>
    </source>
</reference>
<dbReference type="GO" id="GO:0008914">
    <property type="term" value="F:leucyl-tRNA--protein transferase activity"/>
    <property type="evidence" value="ECO:0007669"/>
    <property type="project" value="UniProtKB-EC"/>
</dbReference>
<accession>A0ABS3ESD9</accession>
<dbReference type="Pfam" id="PF03588">
    <property type="entry name" value="Leu_Phe_trans"/>
    <property type="match status" value="1"/>
</dbReference>
<comment type="caution">
    <text evidence="5">The sequence shown here is derived from an EMBL/GenBank/DDBJ whole genome shotgun (WGS) entry which is preliminary data.</text>
</comment>
<evidence type="ECO:0000256" key="2">
    <source>
        <dbReference type="ARBA" id="ARBA00022679"/>
    </source>
</evidence>
<evidence type="ECO:0000313" key="5">
    <source>
        <dbReference type="EMBL" id="MBO0329109.1"/>
    </source>
</evidence>
<comment type="similarity">
    <text evidence="4">Belongs to the L/F-transferase family.</text>
</comment>
<dbReference type="EMBL" id="JAFLND010000001">
    <property type="protein sequence ID" value="MBO0329109.1"/>
    <property type="molecule type" value="Genomic_DNA"/>
</dbReference>
<proteinExistence type="inferred from homology"/>
<name>A0ABS3ESD9_9FLAO</name>
<dbReference type="Gene3D" id="3.30.70.3550">
    <property type="entry name" value="Leucyl/phenylalanyl-tRNA-protein transferase, N-terminal domain"/>
    <property type="match status" value="1"/>
</dbReference>
<comment type="catalytic activity">
    <reaction evidence="4">
        <text>N-terminal L-lysyl-[protein] + L-leucyl-tRNA(Leu) = N-terminal L-leucyl-L-lysyl-[protein] + tRNA(Leu) + H(+)</text>
        <dbReference type="Rhea" id="RHEA:12340"/>
        <dbReference type="Rhea" id="RHEA-COMP:9613"/>
        <dbReference type="Rhea" id="RHEA-COMP:9622"/>
        <dbReference type="Rhea" id="RHEA-COMP:12670"/>
        <dbReference type="Rhea" id="RHEA-COMP:12671"/>
        <dbReference type="ChEBI" id="CHEBI:15378"/>
        <dbReference type="ChEBI" id="CHEBI:65249"/>
        <dbReference type="ChEBI" id="CHEBI:78442"/>
        <dbReference type="ChEBI" id="CHEBI:78494"/>
        <dbReference type="ChEBI" id="CHEBI:133043"/>
        <dbReference type="EC" id="2.3.2.6"/>
    </reaction>
</comment>
<dbReference type="SUPFAM" id="SSF55729">
    <property type="entry name" value="Acyl-CoA N-acyltransferases (Nat)"/>
    <property type="match status" value="1"/>
</dbReference>
<dbReference type="InterPro" id="IPR016181">
    <property type="entry name" value="Acyl_CoA_acyltransferase"/>
</dbReference>
<evidence type="ECO:0000313" key="6">
    <source>
        <dbReference type="Proteomes" id="UP000664163"/>
    </source>
</evidence>
<organism evidence="5 6">
    <name type="scientific">[Muricauda] lutisoli</name>
    <dbReference type="NCBI Taxonomy" id="2816035"/>
    <lineage>
        <taxon>Bacteria</taxon>
        <taxon>Pseudomonadati</taxon>
        <taxon>Bacteroidota</taxon>
        <taxon>Flavobacteriia</taxon>
        <taxon>Flavobacteriales</taxon>
        <taxon>Flavobacteriaceae</taxon>
        <taxon>Allomuricauda</taxon>
    </lineage>
</organism>
<dbReference type="Proteomes" id="UP000664163">
    <property type="component" value="Unassembled WGS sequence"/>
</dbReference>
<dbReference type="RefSeq" id="WP_207069636.1">
    <property type="nucleotide sequence ID" value="NZ_JAFLND010000001.1"/>
</dbReference>
<keyword evidence="1 4" id="KW-0963">Cytoplasm</keyword>